<dbReference type="InterPro" id="IPR029479">
    <property type="entry name" value="Nitroreductase"/>
</dbReference>
<dbReference type="EMBL" id="JACRTK010000001">
    <property type="protein sequence ID" value="MBC8589866.1"/>
    <property type="molecule type" value="Genomic_DNA"/>
</dbReference>
<evidence type="ECO:0000256" key="3">
    <source>
        <dbReference type="ARBA" id="ARBA00022630"/>
    </source>
</evidence>
<gene>
    <name evidence="7" type="ORF">H8689_01750</name>
</gene>
<reference evidence="7 8" key="1">
    <citation type="submission" date="2020-08" db="EMBL/GenBank/DDBJ databases">
        <title>Genome public.</title>
        <authorList>
            <person name="Liu C."/>
            <person name="Sun Q."/>
        </authorList>
    </citation>
    <scope>NUCLEOTIDE SEQUENCE [LARGE SCALE GENOMIC DNA]</scope>
    <source>
        <strain evidence="7 8">NSJ-26</strain>
    </source>
</reference>
<comment type="similarity">
    <text evidence="2">Belongs to the nitroreductase family.</text>
</comment>
<feature type="domain" description="Nitroreductase" evidence="6">
    <location>
        <begin position="69"/>
        <end position="148"/>
    </location>
</feature>
<comment type="caution">
    <text evidence="7">The sequence shown here is derived from an EMBL/GenBank/DDBJ whole genome shotgun (WGS) entry which is preliminary data.</text>
</comment>
<evidence type="ECO:0000256" key="1">
    <source>
        <dbReference type="ARBA" id="ARBA00001917"/>
    </source>
</evidence>
<dbReference type="AlphaFoldDB" id="A0A926EYF7"/>
<evidence type="ECO:0000313" key="7">
    <source>
        <dbReference type="EMBL" id="MBC8589866.1"/>
    </source>
</evidence>
<dbReference type="Gene3D" id="3.40.109.10">
    <property type="entry name" value="NADH Oxidase"/>
    <property type="match status" value="1"/>
</dbReference>
<protein>
    <submittedName>
        <fullName evidence="7">Nitroreductase family protein</fullName>
    </submittedName>
</protein>
<sequence length="169" mass="19037">MDILEAIFTRRSIRKFTGEAINDENLNIILKAGFQAPSAHNREPREFVVVRDKDKINKISEFHKYAKMLPSAGCGIIVCGDIDKQEEIGFLIEDCSASIENMLLASHGLGLGAVWCGLYPKEDLVDNMSKILNLPDNIIPVGMVVVGKKDQEAKIIDRYNEECIHYDKW</sequence>
<evidence type="ECO:0000313" key="8">
    <source>
        <dbReference type="Proteomes" id="UP000601522"/>
    </source>
</evidence>
<keyword evidence="3" id="KW-0285">Flavoprotein</keyword>
<keyword evidence="4" id="KW-0288">FMN</keyword>
<evidence type="ECO:0000256" key="5">
    <source>
        <dbReference type="ARBA" id="ARBA00023002"/>
    </source>
</evidence>
<dbReference type="RefSeq" id="WP_249322678.1">
    <property type="nucleotide sequence ID" value="NZ_JACRTK010000001.1"/>
</dbReference>
<feature type="domain" description="Nitroreductase" evidence="6">
    <location>
        <begin position="8"/>
        <end position="61"/>
    </location>
</feature>
<accession>A0A926EYF7</accession>
<organism evidence="7 8">
    <name type="scientific">Wansuia hejianensis</name>
    <dbReference type="NCBI Taxonomy" id="2763667"/>
    <lineage>
        <taxon>Bacteria</taxon>
        <taxon>Bacillati</taxon>
        <taxon>Bacillota</taxon>
        <taxon>Clostridia</taxon>
        <taxon>Lachnospirales</taxon>
        <taxon>Lachnospiraceae</taxon>
        <taxon>Wansuia</taxon>
    </lineage>
</organism>
<dbReference type="CDD" id="cd02150">
    <property type="entry name" value="nitroreductase"/>
    <property type="match status" value="1"/>
</dbReference>
<dbReference type="PANTHER" id="PTHR43673:SF2">
    <property type="entry name" value="NITROREDUCTASE"/>
    <property type="match status" value="1"/>
</dbReference>
<evidence type="ECO:0000259" key="6">
    <source>
        <dbReference type="Pfam" id="PF00881"/>
    </source>
</evidence>
<dbReference type="Pfam" id="PF00881">
    <property type="entry name" value="Nitroreductase"/>
    <property type="match status" value="2"/>
</dbReference>
<dbReference type="GO" id="GO:0016491">
    <property type="term" value="F:oxidoreductase activity"/>
    <property type="evidence" value="ECO:0007669"/>
    <property type="project" value="UniProtKB-KW"/>
</dbReference>
<keyword evidence="8" id="KW-1185">Reference proteome</keyword>
<dbReference type="SUPFAM" id="SSF55469">
    <property type="entry name" value="FMN-dependent nitroreductase-like"/>
    <property type="match status" value="1"/>
</dbReference>
<name>A0A926EYF7_9FIRM</name>
<evidence type="ECO:0000256" key="4">
    <source>
        <dbReference type="ARBA" id="ARBA00022643"/>
    </source>
</evidence>
<evidence type="ECO:0000256" key="2">
    <source>
        <dbReference type="ARBA" id="ARBA00007118"/>
    </source>
</evidence>
<proteinExistence type="inferred from homology"/>
<keyword evidence="5" id="KW-0560">Oxidoreductase</keyword>
<dbReference type="Proteomes" id="UP000601522">
    <property type="component" value="Unassembled WGS sequence"/>
</dbReference>
<dbReference type="PANTHER" id="PTHR43673">
    <property type="entry name" value="NAD(P)H NITROREDUCTASE YDGI-RELATED"/>
    <property type="match status" value="1"/>
</dbReference>
<dbReference type="InterPro" id="IPR000415">
    <property type="entry name" value="Nitroreductase-like"/>
</dbReference>
<comment type="cofactor">
    <cofactor evidence="1">
        <name>FMN</name>
        <dbReference type="ChEBI" id="CHEBI:58210"/>
    </cofactor>
</comment>